<dbReference type="PATRIC" id="fig|645517.4.peg.2398"/>
<dbReference type="Proteomes" id="UP000092698">
    <property type="component" value="Chromosome"/>
</dbReference>
<gene>
    <name evidence="1" type="ORF">A6F65_02414</name>
</gene>
<dbReference type="KEGG" id="anh:A6F65_02414"/>
<organism evidence="1 2">
    <name type="scientific">Paraurantiacibacter namhicola</name>
    <dbReference type="NCBI Taxonomy" id="645517"/>
    <lineage>
        <taxon>Bacteria</taxon>
        <taxon>Pseudomonadati</taxon>
        <taxon>Pseudomonadota</taxon>
        <taxon>Alphaproteobacteria</taxon>
        <taxon>Sphingomonadales</taxon>
        <taxon>Erythrobacteraceae</taxon>
        <taxon>Paraurantiacibacter</taxon>
    </lineage>
</organism>
<dbReference type="EMBL" id="CP016545">
    <property type="protein sequence ID" value="ANU08695.1"/>
    <property type="molecule type" value="Genomic_DNA"/>
</dbReference>
<dbReference type="STRING" id="645517.A6F65_02414"/>
<dbReference type="InterPro" id="IPR022243">
    <property type="entry name" value="DUF3768"/>
</dbReference>
<evidence type="ECO:0000313" key="2">
    <source>
        <dbReference type="Proteomes" id="UP000092698"/>
    </source>
</evidence>
<evidence type="ECO:0000313" key="1">
    <source>
        <dbReference type="EMBL" id="ANU08695.1"/>
    </source>
</evidence>
<name>A0A1C7DB69_9SPHN</name>
<dbReference type="RefSeq" id="WP_067789169.1">
    <property type="nucleotide sequence ID" value="NZ_CP016545.1"/>
</dbReference>
<proteinExistence type="predicted"/>
<sequence>MESQSDDACLQSTQDRKLRIRELNDALRKGRGQGQLFVTPGVIDLANGALPDIVVMVSEFDEFTEENDPHGEHDFGAFTYRGEKLFWKIDYYDRSLQAGSDDPADDAVTMRVLTIMLAREY</sequence>
<keyword evidence="2" id="KW-1185">Reference proteome</keyword>
<accession>A0A1C7DB69</accession>
<dbReference type="Pfam" id="PF12599">
    <property type="entry name" value="DUF3768"/>
    <property type="match status" value="1"/>
</dbReference>
<dbReference type="AlphaFoldDB" id="A0A1C7DB69"/>
<evidence type="ECO:0008006" key="3">
    <source>
        <dbReference type="Google" id="ProtNLM"/>
    </source>
</evidence>
<protein>
    <recommendedName>
        <fullName evidence="3">DUF3768 domain-containing protein</fullName>
    </recommendedName>
</protein>
<dbReference type="OrthoDB" id="1495368at2"/>
<reference evidence="1 2" key="1">
    <citation type="submission" date="2016-07" db="EMBL/GenBank/DDBJ databases">
        <title>Complete genome sequence of Altererythrobacter namhicola JCM 16345T, containing esterase-encoding genes.</title>
        <authorList>
            <person name="Cheng H."/>
            <person name="Wu Y.-H."/>
            <person name="Jian S.-L."/>
            <person name="Huo Y.-Y."/>
            <person name="Wang C.-S."/>
            <person name="Xu X.-W."/>
        </authorList>
    </citation>
    <scope>NUCLEOTIDE SEQUENCE [LARGE SCALE GENOMIC DNA]</scope>
    <source>
        <strain evidence="1 2">JCM 16345</strain>
    </source>
</reference>